<keyword evidence="5 8" id="KW-0406">Ion transport</keyword>
<evidence type="ECO:0000256" key="9">
    <source>
        <dbReference type="SAM" id="MobiDB-lite"/>
    </source>
</evidence>
<evidence type="ECO:0000256" key="6">
    <source>
        <dbReference type="ARBA" id="ARBA00023136"/>
    </source>
</evidence>
<dbReference type="Gene3D" id="1.10.287.70">
    <property type="match status" value="1"/>
</dbReference>
<accession>A0A914UJF0</accession>
<dbReference type="GO" id="GO:0030322">
    <property type="term" value="P:stabilization of membrane potential"/>
    <property type="evidence" value="ECO:0007669"/>
    <property type="project" value="TreeGrafter"/>
</dbReference>
<keyword evidence="2 8" id="KW-0813">Transport</keyword>
<dbReference type="GO" id="GO:0015271">
    <property type="term" value="F:outward rectifier potassium channel activity"/>
    <property type="evidence" value="ECO:0007669"/>
    <property type="project" value="TreeGrafter"/>
</dbReference>
<dbReference type="PRINTS" id="PR01333">
    <property type="entry name" value="2POREKCHANEL"/>
</dbReference>
<feature type="region of interest" description="Disordered" evidence="9">
    <location>
        <begin position="183"/>
        <end position="227"/>
    </location>
</feature>
<organism evidence="12 13">
    <name type="scientific">Plectus sambesii</name>
    <dbReference type="NCBI Taxonomy" id="2011161"/>
    <lineage>
        <taxon>Eukaryota</taxon>
        <taxon>Metazoa</taxon>
        <taxon>Ecdysozoa</taxon>
        <taxon>Nematoda</taxon>
        <taxon>Chromadorea</taxon>
        <taxon>Plectida</taxon>
        <taxon>Plectina</taxon>
        <taxon>Plectoidea</taxon>
        <taxon>Plectidae</taxon>
        <taxon>Plectus</taxon>
    </lineage>
</organism>
<sequence length="840" mass="94080">MRVHTNGSQLCVRARGGRTRQSTGSPRVRATTVLRRARRLPFLGRDAQLQARVVGANDERPVQGPRVGVVQHERADSGTAPLRQLRIERDERSAASTAIGSLKIFARPLPWGLAAAISDRDRRPTTTPPLPPNCAGPARSAATTCSQPASATSLFALFGRCRRRPPDMLPLALNSITTCRPTTTPIGPVLPPLLSPPPPSPSSQPPPPLPSDGAEQSVAAMEETAELDKEDRDALVLHYLHNNNITELSAERLNLFLDRSEQHHDTIHEHPGDDSIPRVAFDEEEPKTRRERFKQNLRIALPHVGLVILSAAYTIMGAAIFHHFEMPYEIEIRNETSVRVHNLKQSIIDDLWNLSHSGNIDELLFAQLAHQKLNLIISDVFHDYTKNYMTPGDIINGTGPIKWNFGASIFFSWTAITTIGYGHIVPRTLAGRVTCLVYALVGIPLILVTIADMGRFLSGGILWVHHWTSRFRAWLGVMCKRFCRFLCCGCRAKLFGCFRRTSTEGAAEALPQQVRVRRKKGAPAQAPPADNASDGGTFEDISEIHTQGSPKTLSEDIHARADELEYEPQQQEHRVSVLFVLVIMIGYTAGGAMLMQLWEDWTLYVQIVVYARVTADDLLTRVLQESELKSVTCHPTGILQKRQFERETIYRFGDIVPQSEAFLSATLAYIIFGLIITTMCIDLVGSEYIRDIHFYGRSLGRSFMTIGGKVVHLGEVFGYVAFLQRNYGLTAEQLEKLAQLPEEYLLDCLIHGRQPDLSGIPRKPFIPSDIYYFKWIEHPRTLSFASEKVLASMESLDFPTSKCSTARTLTPREYYQRILMQYCKDAQPDDPFLNMDTSRL</sequence>
<keyword evidence="12" id="KW-1185">Reference proteome</keyword>
<comment type="subcellular location">
    <subcellularLocation>
        <location evidence="1">Membrane</location>
        <topology evidence="1">Multi-pass membrane protein</topology>
    </subcellularLocation>
</comment>
<evidence type="ECO:0000256" key="1">
    <source>
        <dbReference type="ARBA" id="ARBA00004141"/>
    </source>
</evidence>
<dbReference type="PANTHER" id="PTHR11003">
    <property type="entry name" value="POTASSIUM CHANNEL, SUBFAMILY K"/>
    <property type="match status" value="1"/>
</dbReference>
<feature type="transmembrane region" description="Helical" evidence="10">
    <location>
        <begin position="577"/>
        <end position="598"/>
    </location>
</feature>
<dbReference type="Pfam" id="PF07885">
    <property type="entry name" value="Ion_trans_2"/>
    <property type="match status" value="1"/>
</dbReference>
<feature type="transmembrane region" description="Helical" evidence="10">
    <location>
        <begin position="299"/>
        <end position="321"/>
    </location>
</feature>
<feature type="region of interest" description="Disordered" evidence="9">
    <location>
        <begin position="118"/>
        <end position="141"/>
    </location>
</feature>
<evidence type="ECO:0000256" key="10">
    <source>
        <dbReference type="SAM" id="Phobius"/>
    </source>
</evidence>
<feature type="compositionally biased region" description="Pro residues" evidence="9">
    <location>
        <begin position="188"/>
        <end position="210"/>
    </location>
</feature>
<reference evidence="13" key="1">
    <citation type="submission" date="2022-11" db="UniProtKB">
        <authorList>
            <consortium name="WormBaseParasite"/>
        </authorList>
    </citation>
    <scope>IDENTIFICATION</scope>
</reference>
<dbReference type="GO" id="GO:0022841">
    <property type="term" value="F:potassium ion leak channel activity"/>
    <property type="evidence" value="ECO:0007669"/>
    <property type="project" value="TreeGrafter"/>
</dbReference>
<evidence type="ECO:0000256" key="8">
    <source>
        <dbReference type="RuleBase" id="RU003857"/>
    </source>
</evidence>
<dbReference type="SUPFAM" id="SSF81324">
    <property type="entry name" value="Voltage-gated potassium channels"/>
    <property type="match status" value="2"/>
</dbReference>
<feature type="region of interest" description="Disordered" evidence="9">
    <location>
        <begin position="520"/>
        <end position="541"/>
    </location>
</feature>
<dbReference type="InterPro" id="IPR003280">
    <property type="entry name" value="2pore_dom_K_chnl"/>
</dbReference>
<evidence type="ECO:0000256" key="2">
    <source>
        <dbReference type="ARBA" id="ARBA00022448"/>
    </source>
</evidence>
<protein>
    <submittedName>
        <fullName evidence="13">Potassium channel domain-containing protein</fullName>
    </submittedName>
</protein>
<dbReference type="PANTHER" id="PTHR11003:SF107">
    <property type="entry name" value="POTASSIUM CHANNEL DOMAIN-CONTAINING PROTEIN"/>
    <property type="match status" value="1"/>
</dbReference>
<keyword evidence="4 10" id="KW-1133">Transmembrane helix</keyword>
<name>A0A914UJF0_9BILA</name>
<evidence type="ECO:0000256" key="7">
    <source>
        <dbReference type="ARBA" id="ARBA00023303"/>
    </source>
</evidence>
<keyword evidence="7 8" id="KW-0407">Ion channel</keyword>
<dbReference type="InterPro" id="IPR013099">
    <property type="entry name" value="K_chnl_dom"/>
</dbReference>
<dbReference type="Proteomes" id="UP000887566">
    <property type="component" value="Unplaced"/>
</dbReference>
<feature type="region of interest" description="Disordered" evidence="9">
    <location>
        <begin position="1"/>
        <end position="26"/>
    </location>
</feature>
<evidence type="ECO:0000256" key="4">
    <source>
        <dbReference type="ARBA" id="ARBA00022989"/>
    </source>
</evidence>
<keyword evidence="3 8" id="KW-0812">Transmembrane</keyword>
<dbReference type="GO" id="GO:0005886">
    <property type="term" value="C:plasma membrane"/>
    <property type="evidence" value="ECO:0007669"/>
    <property type="project" value="TreeGrafter"/>
</dbReference>
<evidence type="ECO:0000259" key="11">
    <source>
        <dbReference type="Pfam" id="PF07885"/>
    </source>
</evidence>
<dbReference type="AlphaFoldDB" id="A0A914UJF0"/>
<evidence type="ECO:0000256" key="5">
    <source>
        <dbReference type="ARBA" id="ARBA00023065"/>
    </source>
</evidence>
<keyword evidence="6 10" id="KW-0472">Membrane</keyword>
<feature type="transmembrane region" description="Helical" evidence="10">
    <location>
        <begin position="403"/>
        <end position="422"/>
    </location>
</feature>
<dbReference type="WBParaSite" id="PSAMB.scaffold1047size52062.g10653.t1">
    <property type="protein sequence ID" value="PSAMB.scaffold1047size52062.g10653.t1"/>
    <property type="gene ID" value="PSAMB.scaffold1047size52062.g10653"/>
</dbReference>
<feature type="transmembrane region" description="Helical" evidence="10">
    <location>
        <begin position="661"/>
        <end position="684"/>
    </location>
</feature>
<evidence type="ECO:0000313" key="13">
    <source>
        <dbReference type="WBParaSite" id="PSAMB.scaffold1047size52062.g10653.t1"/>
    </source>
</evidence>
<evidence type="ECO:0000256" key="3">
    <source>
        <dbReference type="ARBA" id="ARBA00022692"/>
    </source>
</evidence>
<feature type="transmembrane region" description="Helical" evidence="10">
    <location>
        <begin position="429"/>
        <end position="450"/>
    </location>
</feature>
<evidence type="ECO:0000313" key="12">
    <source>
        <dbReference type="Proteomes" id="UP000887566"/>
    </source>
</evidence>
<comment type="similarity">
    <text evidence="8">Belongs to the two pore domain potassium channel (TC 1.A.1.8) family.</text>
</comment>
<feature type="domain" description="Potassium channel" evidence="11">
    <location>
        <begin position="398"/>
        <end position="458"/>
    </location>
</feature>
<proteinExistence type="inferred from homology"/>